<sequence length="202" mass="22576">METDSSNASISNSFYFLLNNLAGISFVSYFFWSGVSLLIGAIVLNSFFLNYSPKINSQVVCSASSNVIGIVSLWVVEGLSFMSMCIAYSVVESTCQTFDNLTFSVQTMGVIVKYLPTWIRLVHVFTFCQINTLFAQLSFLPECNSSGLQTTLILTSVTWWFVTIFGLICKKRIAIPPHIFDPLRPKTSFMTEIHLVLKIMGP</sequence>
<proteinExistence type="predicted"/>
<dbReference type="Proteomes" id="UP000186176">
    <property type="component" value="Unassembled WGS sequence"/>
</dbReference>
<dbReference type="RefSeq" id="XP_028874982.1">
    <property type="nucleotide sequence ID" value="XM_029020538.1"/>
</dbReference>
<accession>A0A1J4MI80</accession>
<evidence type="ECO:0000313" key="3">
    <source>
        <dbReference type="Proteomes" id="UP000186176"/>
    </source>
</evidence>
<dbReference type="EMBL" id="LRBP01000014">
    <property type="protein sequence ID" value="OII73727.1"/>
    <property type="molecule type" value="Genomic_DNA"/>
</dbReference>
<organism evidence="2 3">
    <name type="scientific">Cryptosporidium ubiquitum</name>
    <dbReference type="NCBI Taxonomy" id="857276"/>
    <lineage>
        <taxon>Eukaryota</taxon>
        <taxon>Sar</taxon>
        <taxon>Alveolata</taxon>
        <taxon>Apicomplexa</taxon>
        <taxon>Conoidasida</taxon>
        <taxon>Coccidia</taxon>
        <taxon>Eucoccidiorida</taxon>
        <taxon>Eimeriorina</taxon>
        <taxon>Cryptosporidiidae</taxon>
        <taxon>Cryptosporidium</taxon>
    </lineage>
</organism>
<feature type="transmembrane region" description="Helical" evidence="1">
    <location>
        <begin position="151"/>
        <end position="169"/>
    </location>
</feature>
<name>A0A1J4MI80_9CRYT</name>
<dbReference type="AlphaFoldDB" id="A0A1J4MI80"/>
<comment type="caution">
    <text evidence="2">The sequence shown here is derived from an EMBL/GenBank/DDBJ whole genome shotgun (WGS) entry which is preliminary data.</text>
</comment>
<gene>
    <name evidence="2" type="ORF">cubi_03525</name>
</gene>
<evidence type="ECO:0000313" key="2">
    <source>
        <dbReference type="EMBL" id="OII73727.1"/>
    </source>
</evidence>
<dbReference type="VEuPathDB" id="CryptoDB:cubi_03525"/>
<evidence type="ECO:0000256" key="1">
    <source>
        <dbReference type="SAM" id="Phobius"/>
    </source>
</evidence>
<dbReference type="OrthoDB" id="336859at2759"/>
<keyword evidence="3" id="KW-1185">Reference proteome</keyword>
<keyword evidence="1" id="KW-0472">Membrane</keyword>
<dbReference type="GeneID" id="39980317"/>
<feature type="transmembrane region" description="Helical" evidence="1">
    <location>
        <begin position="21"/>
        <end position="48"/>
    </location>
</feature>
<keyword evidence="1" id="KW-1133">Transmembrane helix</keyword>
<protein>
    <submittedName>
        <fullName evidence="2">Uncharacterized protein</fullName>
    </submittedName>
</protein>
<keyword evidence="1" id="KW-0812">Transmembrane</keyword>
<reference evidence="2 3" key="1">
    <citation type="submission" date="2016-10" db="EMBL/GenBank/DDBJ databases">
        <title>Reductive evolution of mitochondrial metabolism and differential evolution of invasion-related proteins in Cryptosporidium.</title>
        <authorList>
            <person name="Liu S."/>
            <person name="Roellig D.M."/>
            <person name="Guo Y."/>
            <person name="Li N."/>
            <person name="Frace M.A."/>
            <person name="Tang K."/>
            <person name="Zhang L."/>
            <person name="Feng Y."/>
            <person name="Xiao L."/>
        </authorList>
    </citation>
    <scope>NUCLEOTIDE SEQUENCE [LARGE SCALE GENOMIC DNA]</scope>
    <source>
        <strain evidence="2">39726</strain>
    </source>
</reference>
<feature type="transmembrane region" description="Helical" evidence="1">
    <location>
        <begin position="68"/>
        <end position="91"/>
    </location>
</feature>